<keyword evidence="1" id="KW-0472">Membrane</keyword>
<dbReference type="STRING" id="1237085.Ngar_c30410"/>
<protein>
    <recommendedName>
        <fullName evidence="2">DUF6438 domain-containing protein</fullName>
    </recommendedName>
</protein>
<dbReference type="EMBL" id="CP002408">
    <property type="protein sequence ID" value="AFU59957.1"/>
    <property type="molecule type" value="Genomic_DNA"/>
</dbReference>
<dbReference type="HOGENOM" id="CLU_2340273_0_0_2"/>
<dbReference type="Proteomes" id="UP000008037">
    <property type="component" value="Chromosome"/>
</dbReference>
<dbReference type="InParanoid" id="K0IM35"/>
<gene>
    <name evidence="3" type="ordered locus">Ngar_c30410</name>
</gene>
<dbReference type="AlphaFoldDB" id="K0IM35"/>
<sequence>MAAPVTAGLAVGTAFVILFAFFAGNNIIIPLHKDHDSAIITLERTVCYGTCPDYSLTIYGNGAVVYEGHRWVAVTGRQTSSIPQQEVKELVDYFHNV</sequence>
<accession>K0IM35</accession>
<feature type="transmembrane region" description="Helical" evidence="1">
    <location>
        <begin position="6"/>
        <end position="29"/>
    </location>
</feature>
<evidence type="ECO:0000313" key="3">
    <source>
        <dbReference type="EMBL" id="AFU59957.1"/>
    </source>
</evidence>
<keyword evidence="1" id="KW-0812">Transmembrane</keyword>
<evidence type="ECO:0000256" key="1">
    <source>
        <dbReference type="SAM" id="Phobius"/>
    </source>
</evidence>
<dbReference type="KEGG" id="nga:Ngar_c30410"/>
<reference evidence="3 4" key="1">
    <citation type="journal article" date="2012" name="Environ. Microbiol.">
        <title>The genome of the ammonia-oxidizing Candidatus Nitrososphaera gargensis: insights into metabolic versatility and environmental adaptations.</title>
        <authorList>
            <person name="Spang A."/>
            <person name="Poehlein A."/>
            <person name="Offre P."/>
            <person name="Zumbragel S."/>
            <person name="Haider S."/>
            <person name="Rychlik N."/>
            <person name="Nowka B."/>
            <person name="Schmeisser C."/>
            <person name="Lebedeva E.V."/>
            <person name="Rattei T."/>
            <person name="Bohm C."/>
            <person name="Schmid M."/>
            <person name="Galushko A."/>
            <person name="Hatzenpichler R."/>
            <person name="Weinmaier T."/>
            <person name="Daniel R."/>
            <person name="Schleper C."/>
            <person name="Spieck E."/>
            <person name="Streit W."/>
            <person name="Wagner M."/>
        </authorList>
    </citation>
    <scope>NUCLEOTIDE SEQUENCE [LARGE SCALE GENOMIC DNA]</scope>
    <source>
        <strain evidence="4">Ga9.2</strain>
    </source>
</reference>
<feature type="domain" description="DUF6438" evidence="2">
    <location>
        <begin position="40"/>
        <end position="95"/>
    </location>
</feature>
<evidence type="ECO:0000313" key="4">
    <source>
        <dbReference type="Proteomes" id="UP000008037"/>
    </source>
</evidence>
<evidence type="ECO:0000259" key="2">
    <source>
        <dbReference type="Pfam" id="PF20033"/>
    </source>
</evidence>
<dbReference type="Pfam" id="PF20033">
    <property type="entry name" value="DUF6438"/>
    <property type="match status" value="1"/>
</dbReference>
<organism evidence="3 4">
    <name type="scientific">Nitrososphaera gargensis (strain Ga9.2)</name>
    <dbReference type="NCBI Taxonomy" id="1237085"/>
    <lineage>
        <taxon>Archaea</taxon>
        <taxon>Nitrososphaerota</taxon>
        <taxon>Nitrososphaeria</taxon>
        <taxon>Nitrososphaerales</taxon>
        <taxon>Nitrososphaeraceae</taxon>
        <taxon>Nitrososphaera</taxon>
    </lineage>
</organism>
<keyword evidence="1" id="KW-1133">Transmembrane helix</keyword>
<proteinExistence type="predicted"/>
<keyword evidence="4" id="KW-1185">Reference proteome</keyword>
<name>K0IM35_NITGG</name>
<dbReference type="InterPro" id="IPR045497">
    <property type="entry name" value="DUF6438"/>
</dbReference>
<dbReference type="BioCyc" id="CNIT1237085:G1324-3041-MONOMER"/>